<dbReference type="InterPro" id="IPR027417">
    <property type="entry name" value="P-loop_NTPase"/>
</dbReference>
<dbReference type="InterPro" id="IPR027640">
    <property type="entry name" value="Kinesin-like_fam"/>
</dbReference>
<dbReference type="EMBL" id="CM004481">
    <property type="protein sequence ID" value="OCT65725.1"/>
    <property type="molecule type" value="Genomic_DNA"/>
</dbReference>
<name>A0A974C372_XENLA</name>
<evidence type="ECO:0000256" key="1">
    <source>
        <dbReference type="ARBA" id="ARBA00004245"/>
    </source>
</evidence>
<reference evidence="12" key="1">
    <citation type="journal article" date="2016" name="Nature">
        <title>Genome evolution in the allotetraploid frog Xenopus laevis.</title>
        <authorList>
            <person name="Session A.M."/>
            <person name="Uno Y."/>
            <person name="Kwon T."/>
            <person name="Chapman J.A."/>
            <person name="Toyoda A."/>
            <person name="Takahashi S."/>
            <person name="Fukui A."/>
            <person name="Hikosaka A."/>
            <person name="Suzuki A."/>
            <person name="Kondo M."/>
            <person name="van Heeringen S.J."/>
            <person name="Quigley I."/>
            <person name="Heinz S."/>
            <person name="Ogino H."/>
            <person name="Ochi H."/>
            <person name="Hellsten U."/>
            <person name="Lyons J.B."/>
            <person name="Simakov O."/>
            <person name="Putnam N."/>
            <person name="Stites J."/>
            <person name="Kuroki Y."/>
            <person name="Tanaka T."/>
            <person name="Michiue T."/>
            <person name="Watanabe M."/>
            <person name="Bogdanovic O."/>
            <person name="Lister R."/>
            <person name="Georgiou G."/>
            <person name="Paranjpe S.S."/>
            <person name="van Kruijsbergen I."/>
            <person name="Shu S."/>
            <person name="Carlson J."/>
            <person name="Kinoshita T."/>
            <person name="Ohta Y."/>
            <person name="Mawaribuchi S."/>
            <person name="Jenkins J."/>
            <person name="Grimwood J."/>
            <person name="Schmutz J."/>
            <person name="Mitros T."/>
            <person name="Mozaffari S.V."/>
            <person name="Suzuki Y."/>
            <person name="Haramoto Y."/>
            <person name="Yamamoto T.S."/>
            <person name="Takagi C."/>
            <person name="Heald R."/>
            <person name="Miller K."/>
            <person name="Haudenschild C."/>
            <person name="Kitzman J."/>
            <person name="Nakayama T."/>
            <person name="Izutsu Y."/>
            <person name="Robert J."/>
            <person name="Fortriede J."/>
            <person name="Burns K."/>
            <person name="Lotay V."/>
            <person name="Karimi K."/>
            <person name="Yasuoka Y."/>
            <person name="Dichmann D.S."/>
            <person name="Flajnik M.F."/>
            <person name="Houston D.W."/>
            <person name="Shendure J."/>
            <person name="DuPasquier L."/>
            <person name="Vize P.D."/>
            <person name="Zorn A.M."/>
            <person name="Ito M."/>
            <person name="Marcotte E.M."/>
            <person name="Wallingford J.B."/>
            <person name="Ito Y."/>
            <person name="Asashima M."/>
            <person name="Ueno N."/>
            <person name="Matsuda Y."/>
            <person name="Veenstra G.J."/>
            <person name="Fujiyama A."/>
            <person name="Harland R.M."/>
            <person name="Taira M."/>
            <person name="Rokhsar D.S."/>
        </authorList>
    </citation>
    <scope>NUCLEOTIDE SEQUENCE [LARGE SCALE GENOMIC DNA]</scope>
    <source>
        <strain evidence="12">J</strain>
    </source>
</reference>
<dbReference type="Proteomes" id="UP000694892">
    <property type="component" value="Chromosome 8S"/>
</dbReference>
<evidence type="ECO:0000256" key="4">
    <source>
        <dbReference type="ARBA" id="ARBA00022840"/>
    </source>
</evidence>
<sequence>MKDVPGERQVIVGTEKAFTYDYVFDPSAEQEDVYNSAVAPLIKGLFKGISINRGLLCLGNVISALGDESKKGGFVPYRDSKLTRLLQDSLGGNSHTLMIACVSPADSNMEETLNTLRYADRARKIKNKPIVNTDPQAAELQRLKQQVQEFQVLLLQAHGGTLPVLNSMEPSENLQSLMERNKNLEEENGKLSRELSEAAVQTAQFIETIIITEQQNEKLASKIEELKQHAACKVNLQRLVETLEDQELKDNVEVIQDLQHVIVQLQDESSGIAASIEAMAEEAASFPVSEEKRSSDGFTTNHALRQAQLSKELIELNKTLVMKEALARKIAQNDSRLEPIQSEYLSNIKHLESEVGVLQKEKEELILALHSAKKDNNQAKLSERHRKRLQELEGQMTELKKKLGEQLLKIRESTEKTVTKMYQEIQGMKIQRVQLMRQMKEDAEKFRTWKQQKTKEVIQLKEKDRKRQYELLKLERDFQKQANVLRRKTEEAASANKRLKEALQRQKEVMEKRKDSQSKGMEGAASRVKSGLAGVEVLVSTDEAQRHLNDLLEDRKILAQDIAQLKQKKDAGERIPTKIRICKQYNRRTYTVAELENLEEEASVAKQIESLETEMEIR</sequence>
<comment type="caution">
    <text evidence="7">Lacks conserved residue(s) required for the propagation of feature annotation.</text>
</comment>
<evidence type="ECO:0000256" key="7">
    <source>
        <dbReference type="PROSITE-ProRule" id="PRU00283"/>
    </source>
</evidence>
<dbReference type="SMART" id="SM00129">
    <property type="entry name" value="KISc"/>
    <property type="match status" value="1"/>
</dbReference>
<dbReference type="GO" id="GO:0007018">
    <property type="term" value="P:microtubule-based movement"/>
    <property type="evidence" value="ECO:0007669"/>
    <property type="project" value="InterPro"/>
</dbReference>
<dbReference type="GO" id="GO:0005524">
    <property type="term" value="F:ATP binding"/>
    <property type="evidence" value="ECO:0007669"/>
    <property type="project" value="UniProtKB-KW"/>
</dbReference>
<dbReference type="Pfam" id="PF00225">
    <property type="entry name" value="Kinesin"/>
    <property type="match status" value="1"/>
</dbReference>
<keyword evidence="3" id="KW-0547">Nucleotide-binding</keyword>
<dbReference type="Pfam" id="PF25764">
    <property type="entry name" value="KIF21A_4th"/>
    <property type="match status" value="1"/>
</dbReference>
<evidence type="ECO:0000256" key="3">
    <source>
        <dbReference type="ARBA" id="ARBA00022741"/>
    </source>
</evidence>
<dbReference type="InterPro" id="IPR036961">
    <property type="entry name" value="Kinesin_motor_dom_sf"/>
</dbReference>
<feature type="compositionally biased region" description="Basic and acidic residues" evidence="9">
    <location>
        <begin position="506"/>
        <end position="517"/>
    </location>
</feature>
<feature type="coiled-coil region" evidence="8">
    <location>
        <begin position="348"/>
        <end position="409"/>
    </location>
</feature>
<gene>
    <name evidence="11" type="ORF">XELAEV_18041965mg</name>
</gene>
<dbReference type="SUPFAM" id="SSF52540">
    <property type="entry name" value="P-loop containing nucleoside triphosphate hydrolases"/>
    <property type="match status" value="2"/>
</dbReference>
<dbReference type="PANTHER" id="PTHR47969:SF15">
    <property type="entry name" value="CHROMOSOME-ASSOCIATED KINESIN KIF4A-RELATED"/>
    <property type="match status" value="1"/>
</dbReference>
<comment type="subcellular location">
    <subcellularLocation>
        <location evidence="1">Cytoplasm</location>
        <location evidence="1">Cytoskeleton</location>
    </subcellularLocation>
</comment>
<dbReference type="GO" id="GO:0007052">
    <property type="term" value="P:mitotic spindle organization"/>
    <property type="evidence" value="ECO:0007669"/>
    <property type="project" value="TreeGrafter"/>
</dbReference>
<keyword evidence="2" id="KW-0963">Cytoplasm</keyword>
<organism evidence="11 12">
    <name type="scientific">Xenopus laevis</name>
    <name type="common">African clawed frog</name>
    <dbReference type="NCBI Taxonomy" id="8355"/>
    <lineage>
        <taxon>Eukaryota</taxon>
        <taxon>Metazoa</taxon>
        <taxon>Chordata</taxon>
        <taxon>Craniata</taxon>
        <taxon>Vertebrata</taxon>
        <taxon>Euteleostomi</taxon>
        <taxon>Amphibia</taxon>
        <taxon>Batrachia</taxon>
        <taxon>Anura</taxon>
        <taxon>Pipoidea</taxon>
        <taxon>Pipidae</taxon>
        <taxon>Xenopodinae</taxon>
        <taxon>Xenopus</taxon>
        <taxon>Xenopus</taxon>
    </lineage>
</organism>
<evidence type="ECO:0000259" key="10">
    <source>
        <dbReference type="PROSITE" id="PS50067"/>
    </source>
</evidence>
<keyword evidence="4" id="KW-0067">ATP-binding</keyword>
<evidence type="ECO:0000256" key="2">
    <source>
        <dbReference type="ARBA" id="ARBA00022490"/>
    </source>
</evidence>
<evidence type="ECO:0000313" key="12">
    <source>
        <dbReference type="Proteomes" id="UP000694892"/>
    </source>
</evidence>
<feature type="domain" description="Kinesin motor" evidence="10">
    <location>
        <begin position="1"/>
        <end position="125"/>
    </location>
</feature>
<accession>A0A974C372</accession>
<dbReference type="GO" id="GO:0005875">
    <property type="term" value="C:microtubule associated complex"/>
    <property type="evidence" value="ECO:0007669"/>
    <property type="project" value="TreeGrafter"/>
</dbReference>
<dbReference type="OMA" id="MRKWDAV"/>
<evidence type="ECO:0000256" key="9">
    <source>
        <dbReference type="SAM" id="MobiDB-lite"/>
    </source>
</evidence>
<dbReference type="GO" id="GO:0051231">
    <property type="term" value="P:spindle elongation"/>
    <property type="evidence" value="ECO:0007669"/>
    <property type="project" value="TreeGrafter"/>
</dbReference>
<feature type="region of interest" description="Disordered" evidence="9">
    <location>
        <begin position="506"/>
        <end position="526"/>
    </location>
</feature>
<feature type="coiled-coil region" evidence="8">
    <location>
        <begin position="174"/>
        <end position="229"/>
    </location>
</feature>
<protein>
    <recommendedName>
        <fullName evidence="10">Kinesin motor domain-containing protein</fullName>
    </recommendedName>
</protein>
<dbReference type="GO" id="GO:0003777">
    <property type="term" value="F:microtubule motor activity"/>
    <property type="evidence" value="ECO:0007669"/>
    <property type="project" value="InterPro"/>
</dbReference>
<evidence type="ECO:0000256" key="6">
    <source>
        <dbReference type="ARBA" id="ARBA00023212"/>
    </source>
</evidence>
<dbReference type="InterPro" id="IPR001752">
    <property type="entry name" value="Kinesin_motor_dom"/>
</dbReference>
<evidence type="ECO:0000313" key="11">
    <source>
        <dbReference type="EMBL" id="OCT65725.1"/>
    </source>
</evidence>
<dbReference type="PROSITE" id="PS50067">
    <property type="entry name" value="KINESIN_MOTOR_2"/>
    <property type="match status" value="1"/>
</dbReference>
<proteinExistence type="inferred from homology"/>
<evidence type="ECO:0000256" key="5">
    <source>
        <dbReference type="ARBA" id="ARBA00023054"/>
    </source>
</evidence>
<dbReference type="PANTHER" id="PTHR47969">
    <property type="entry name" value="CHROMOSOME-ASSOCIATED KINESIN KIF4A-RELATED"/>
    <property type="match status" value="1"/>
</dbReference>
<comment type="similarity">
    <text evidence="7">Belongs to the TRAFAC class myosin-kinesin ATPase superfamily. Kinesin family.</text>
</comment>
<keyword evidence="6" id="KW-0206">Cytoskeleton</keyword>
<dbReference type="GO" id="GO:0008017">
    <property type="term" value="F:microtubule binding"/>
    <property type="evidence" value="ECO:0007669"/>
    <property type="project" value="InterPro"/>
</dbReference>
<evidence type="ECO:0000256" key="8">
    <source>
        <dbReference type="SAM" id="Coils"/>
    </source>
</evidence>
<dbReference type="AlphaFoldDB" id="A0A974C372"/>
<dbReference type="Gene3D" id="3.40.850.10">
    <property type="entry name" value="Kinesin motor domain"/>
    <property type="match status" value="2"/>
</dbReference>
<keyword evidence="5 8" id="KW-0175">Coiled coil</keyword>